<evidence type="ECO:0008006" key="3">
    <source>
        <dbReference type="Google" id="ProtNLM"/>
    </source>
</evidence>
<gene>
    <name evidence="1" type="ORF">ABK249_12015</name>
</gene>
<reference evidence="1 2" key="1">
    <citation type="submission" date="2024-05" db="EMBL/GenBank/DDBJ databases">
        <title>Neorhizobium sp. Rsf11, a plant growth promoting and heavy metal resistant PAH-degrader.</title>
        <authorList>
            <person name="Golubev S.N."/>
            <person name="Muratova A.Y."/>
            <person name="Markelova M.I."/>
        </authorList>
    </citation>
    <scope>NUCLEOTIDE SEQUENCE [LARGE SCALE GENOMIC DNA]</scope>
    <source>
        <strain evidence="1 2">Rsf11</strain>
    </source>
</reference>
<dbReference type="EMBL" id="JBEAAL010000007">
    <property type="protein sequence ID" value="MEQ1405660.1"/>
    <property type="molecule type" value="Genomic_DNA"/>
</dbReference>
<sequence length="251" mass="28438">MARPKLGETETERMQIKITAAEIEAIDEWRFANRVPSRSEAVRRLCKIGLLVDQELEQAVDIASDGVTILNDQALELIGLTRRLTGPETSDVLFSRQEMSDVLELANEHADVASEGLKGLHKVLVTIYNAIAEIANARSYTAGVEALEKVIDAANAAVDESIARRNERKENRYIGIWSVSRTPEERAEYEALPEEEKEAFLAGELKRLEQEEEQDLEGFKERYNIPDPFWTKAGWINRLQKLDRQNKGESK</sequence>
<organism evidence="1 2">
    <name type="scientific">Neorhizobium phenanthreniclasticum</name>
    <dbReference type="NCBI Taxonomy" id="3157917"/>
    <lineage>
        <taxon>Bacteria</taxon>
        <taxon>Pseudomonadati</taxon>
        <taxon>Pseudomonadota</taxon>
        <taxon>Alphaproteobacteria</taxon>
        <taxon>Hyphomicrobiales</taxon>
        <taxon>Rhizobiaceae</taxon>
        <taxon>Rhizobium/Agrobacterium group</taxon>
        <taxon>Neorhizobium</taxon>
    </lineage>
</organism>
<name>A0ABV0M1D8_9HYPH</name>
<protein>
    <recommendedName>
        <fullName evidence="3">Ribbon-helix-helix protein CopG domain-containing protein</fullName>
    </recommendedName>
</protein>
<comment type="caution">
    <text evidence="1">The sequence shown here is derived from an EMBL/GenBank/DDBJ whole genome shotgun (WGS) entry which is preliminary data.</text>
</comment>
<proteinExistence type="predicted"/>
<evidence type="ECO:0000313" key="2">
    <source>
        <dbReference type="Proteomes" id="UP001496627"/>
    </source>
</evidence>
<accession>A0ABV0M1D8</accession>
<evidence type="ECO:0000313" key="1">
    <source>
        <dbReference type="EMBL" id="MEQ1405660.1"/>
    </source>
</evidence>
<dbReference type="Proteomes" id="UP001496627">
    <property type="component" value="Unassembled WGS sequence"/>
</dbReference>
<dbReference type="RefSeq" id="WP_348862973.1">
    <property type="nucleotide sequence ID" value="NZ_JBEAAL010000007.1"/>
</dbReference>
<keyword evidence="2" id="KW-1185">Reference proteome</keyword>